<evidence type="ECO:0000256" key="5">
    <source>
        <dbReference type="ARBA" id="ARBA00023136"/>
    </source>
</evidence>
<feature type="domain" description="G-protein coupled receptors family 1 profile" evidence="9">
    <location>
        <begin position="45"/>
        <end position="322"/>
    </location>
</feature>
<feature type="transmembrane region" description="Helical" evidence="8">
    <location>
        <begin position="155"/>
        <end position="175"/>
    </location>
</feature>
<sequence>MSNESFYVSKTTAQPTLITEDPTELIYKAFRYGLIPCISLLGIAGNVTSVIILTRRGFRKCSNILLLALSISDICYLIGINKFPFYIYQDNVPQGFRFSKIINYVFYILYMLFLFAHNMGLQTAMLIPVLITGERILAILYPLRANFILTPRCTIIVLTCLYVLNGCFFIYLGLLCMDFKQLLTKQFIIGVIVHTDMYYSHVQSGTFGIINSTINYMTGVIPICLVTIGCGVIGIQVIIITKRRKQLTSSKTSTDTNHPMSKTTRTLLSICVLYIVCSGFGFIITYIADIPPIDHDVALRKILWSVQDVLFCINCFGDFVIYVRSSKLTKGNKNAKSNTVLT</sequence>
<keyword evidence="6" id="KW-0675">Receptor</keyword>
<keyword evidence="5 8" id="KW-0472">Membrane</keyword>
<accession>A0A8S3Z0E4</accession>
<keyword evidence="2 8" id="KW-0812">Transmembrane</keyword>
<keyword evidence="11" id="KW-1185">Reference proteome</keyword>
<name>A0A8S3Z0E4_9EUPU</name>
<evidence type="ECO:0000256" key="7">
    <source>
        <dbReference type="ARBA" id="ARBA00023224"/>
    </source>
</evidence>
<keyword evidence="3 8" id="KW-1133">Transmembrane helix</keyword>
<proteinExistence type="predicted"/>
<evidence type="ECO:0000256" key="3">
    <source>
        <dbReference type="ARBA" id="ARBA00022989"/>
    </source>
</evidence>
<dbReference type="AlphaFoldDB" id="A0A8S3Z0E4"/>
<evidence type="ECO:0000256" key="4">
    <source>
        <dbReference type="ARBA" id="ARBA00023040"/>
    </source>
</evidence>
<dbReference type="GO" id="GO:0004930">
    <property type="term" value="F:G protein-coupled receptor activity"/>
    <property type="evidence" value="ECO:0007669"/>
    <property type="project" value="UniProtKB-KW"/>
</dbReference>
<feature type="transmembrane region" description="Helical" evidence="8">
    <location>
        <begin position="101"/>
        <end position="117"/>
    </location>
</feature>
<feature type="transmembrane region" description="Helical" evidence="8">
    <location>
        <begin position="64"/>
        <end position="81"/>
    </location>
</feature>
<reference evidence="10" key="1">
    <citation type="submission" date="2021-04" db="EMBL/GenBank/DDBJ databases">
        <authorList>
            <consortium name="Molecular Ecology Group"/>
        </authorList>
    </citation>
    <scope>NUCLEOTIDE SEQUENCE</scope>
</reference>
<evidence type="ECO:0000256" key="2">
    <source>
        <dbReference type="ARBA" id="ARBA00022692"/>
    </source>
</evidence>
<dbReference type="OrthoDB" id="6055344at2759"/>
<dbReference type="InterPro" id="IPR017452">
    <property type="entry name" value="GPCR_Rhodpsn_7TM"/>
</dbReference>
<feature type="transmembrane region" description="Helical" evidence="8">
    <location>
        <begin position="267"/>
        <end position="287"/>
    </location>
</feature>
<comment type="subcellular location">
    <subcellularLocation>
        <location evidence="1">Membrane</location>
        <topology evidence="1">Multi-pass membrane protein</topology>
    </subcellularLocation>
</comment>
<gene>
    <name evidence="10" type="ORF">CUNI_LOCUS6630</name>
</gene>
<dbReference type="PANTHER" id="PTHR24243">
    <property type="entry name" value="G-PROTEIN COUPLED RECEPTOR"/>
    <property type="match status" value="1"/>
</dbReference>
<feature type="transmembrane region" description="Helical" evidence="8">
    <location>
        <begin position="124"/>
        <end position="143"/>
    </location>
</feature>
<feature type="transmembrane region" description="Helical" evidence="8">
    <location>
        <begin position="182"/>
        <end position="199"/>
    </location>
</feature>
<dbReference type="Proteomes" id="UP000678393">
    <property type="component" value="Unassembled WGS sequence"/>
</dbReference>
<dbReference type="Gene3D" id="1.20.1070.10">
    <property type="entry name" value="Rhodopsin 7-helix transmembrane proteins"/>
    <property type="match status" value="1"/>
</dbReference>
<organism evidence="10 11">
    <name type="scientific">Candidula unifasciata</name>
    <dbReference type="NCBI Taxonomy" id="100452"/>
    <lineage>
        <taxon>Eukaryota</taxon>
        <taxon>Metazoa</taxon>
        <taxon>Spiralia</taxon>
        <taxon>Lophotrochozoa</taxon>
        <taxon>Mollusca</taxon>
        <taxon>Gastropoda</taxon>
        <taxon>Heterobranchia</taxon>
        <taxon>Euthyneura</taxon>
        <taxon>Panpulmonata</taxon>
        <taxon>Eupulmonata</taxon>
        <taxon>Stylommatophora</taxon>
        <taxon>Helicina</taxon>
        <taxon>Helicoidea</taxon>
        <taxon>Geomitridae</taxon>
        <taxon>Candidula</taxon>
    </lineage>
</organism>
<evidence type="ECO:0000256" key="8">
    <source>
        <dbReference type="SAM" id="Phobius"/>
    </source>
</evidence>
<evidence type="ECO:0000256" key="1">
    <source>
        <dbReference type="ARBA" id="ARBA00004141"/>
    </source>
</evidence>
<feature type="transmembrane region" description="Helical" evidence="8">
    <location>
        <begin position="302"/>
        <end position="323"/>
    </location>
</feature>
<dbReference type="EMBL" id="CAJHNH020001019">
    <property type="protein sequence ID" value="CAG5121072.1"/>
    <property type="molecule type" value="Genomic_DNA"/>
</dbReference>
<keyword evidence="4" id="KW-0297">G-protein coupled receptor</keyword>
<dbReference type="SUPFAM" id="SSF81321">
    <property type="entry name" value="Family A G protein-coupled receptor-like"/>
    <property type="match status" value="1"/>
</dbReference>
<feature type="transmembrane region" description="Helical" evidence="8">
    <location>
        <begin position="219"/>
        <end position="241"/>
    </location>
</feature>
<evidence type="ECO:0000256" key="6">
    <source>
        <dbReference type="ARBA" id="ARBA00023170"/>
    </source>
</evidence>
<dbReference type="InterPro" id="IPR000276">
    <property type="entry name" value="GPCR_Rhodpsn"/>
</dbReference>
<evidence type="ECO:0000313" key="10">
    <source>
        <dbReference type="EMBL" id="CAG5121072.1"/>
    </source>
</evidence>
<protein>
    <recommendedName>
        <fullName evidence="9">G-protein coupled receptors family 1 profile domain-containing protein</fullName>
    </recommendedName>
</protein>
<dbReference type="GO" id="GO:0005886">
    <property type="term" value="C:plasma membrane"/>
    <property type="evidence" value="ECO:0007669"/>
    <property type="project" value="TreeGrafter"/>
</dbReference>
<dbReference type="Pfam" id="PF00001">
    <property type="entry name" value="7tm_1"/>
    <property type="match status" value="1"/>
</dbReference>
<feature type="transmembrane region" description="Helical" evidence="8">
    <location>
        <begin position="29"/>
        <end position="52"/>
    </location>
</feature>
<dbReference type="PROSITE" id="PS50262">
    <property type="entry name" value="G_PROTEIN_RECEP_F1_2"/>
    <property type="match status" value="1"/>
</dbReference>
<dbReference type="PANTHER" id="PTHR24243:SF230">
    <property type="entry name" value="G-PROTEIN COUPLED RECEPTORS FAMILY 1 PROFILE DOMAIN-CONTAINING PROTEIN"/>
    <property type="match status" value="1"/>
</dbReference>
<keyword evidence="7" id="KW-0807">Transducer</keyword>
<evidence type="ECO:0000313" key="11">
    <source>
        <dbReference type="Proteomes" id="UP000678393"/>
    </source>
</evidence>
<comment type="caution">
    <text evidence="10">The sequence shown here is derived from an EMBL/GenBank/DDBJ whole genome shotgun (WGS) entry which is preliminary data.</text>
</comment>
<evidence type="ECO:0000259" key="9">
    <source>
        <dbReference type="PROSITE" id="PS50262"/>
    </source>
</evidence>